<dbReference type="GeneTree" id="ENSGT00950000183116"/>
<name>A0AAY5K9G8_ESOLU</name>
<keyword evidence="3 4" id="KW-0732">Signal</keyword>
<reference evidence="6" key="2">
    <citation type="submission" date="2025-08" db="UniProtKB">
        <authorList>
            <consortium name="Ensembl"/>
        </authorList>
    </citation>
    <scope>IDENTIFICATION</scope>
</reference>
<dbReference type="PANTHER" id="PTHR22923">
    <property type="entry name" value="CEREBELLIN-RELATED"/>
    <property type="match status" value="1"/>
</dbReference>
<comment type="subcellular location">
    <subcellularLocation>
        <location evidence="1">Secreted</location>
    </subcellularLocation>
</comment>
<sequence length="276" mass="30800">MRGVHVLPVLLLLCQLGTSEDVSSYAQKSNQPDMWSELKDLRDIVNMGTVITLVKLFSSLLSESRDNIRTLLDCCNCVNGVPNDFFPANICVISGNKDLLSKLTSAQSDIERLQKENTGKIELMIVNVFYQPCYSPSFTERPKVAFSTSLGTTGSHGPFNTATTVVYRHVFSNTGSHYNINTGVFTAPVKGLYHFTFTMGDFLKSTVMGLTLFKNGEAIIHSGESGDHQRFRYASNGVIIPLEKGDVVFMQLPENYRIYDDSHHRNTFNGMLLYTL</sequence>
<dbReference type="Ensembl" id="ENSELUT00000088309.1">
    <property type="protein sequence ID" value="ENSELUP00000085678.1"/>
    <property type="gene ID" value="ENSELUG00000040023.1"/>
</dbReference>
<dbReference type="SMART" id="SM00110">
    <property type="entry name" value="C1Q"/>
    <property type="match status" value="1"/>
</dbReference>
<reference evidence="6" key="3">
    <citation type="submission" date="2025-09" db="UniProtKB">
        <authorList>
            <consortium name="Ensembl"/>
        </authorList>
    </citation>
    <scope>IDENTIFICATION</scope>
</reference>
<proteinExistence type="predicted"/>
<dbReference type="Proteomes" id="UP000265140">
    <property type="component" value="Chromosome 7"/>
</dbReference>
<feature type="signal peptide" evidence="4">
    <location>
        <begin position="1"/>
        <end position="19"/>
    </location>
</feature>
<keyword evidence="7" id="KW-1185">Reference proteome</keyword>
<evidence type="ECO:0000313" key="6">
    <source>
        <dbReference type="Ensembl" id="ENSELUP00000085678.1"/>
    </source>
</evidence>
<dbReference type="InterPro" id="IPR008983">
    <property type="entry name" value="Tumour_necrosis_fac-like_dom"/>
</dbReference>
<dbReference type="Gene3D" id="2.60.120.40">
    <property type="match status" value="1"/>
</dbReference>
<reference evidence="6 7" key="1">
    <citation type="submission" date="2020-02" db="EMBL/GenBank/DDBJ databases">
        <title>Esox lucius (northern pike) genome, fEsoLuc1, primary haplotype.</title>
        <authorList>
            <person name="Myers G."/>
            <person name="Karagic N."/>
            <person name="Meyer A."/>
            <person name="Pippel M."/>
            <person name="Reichard M."/>
            <person name="Winkler S."/>
            <person name="Tracey A."/>
            <person name="Sims Y."/>
            <person name="Howe K."/>
            <person name="Rhie A."/>
            <person name="Formenti G."/>
            <person name="Durbin R."/>
            <person name="Fedrigo O."/>
            <person name="Jarvis E.D."/>
        </authorList>
    </citation>
    <scope>NUCLEOTIDE SEQUENCE [LARGE SCALE GENOMIC DNA]</scope>
</reference>
<feature type="domain" description="C1q" evidence="5">
    <location>
        <begin position="139"/>
        <end position="276"/>
    </location>
</feature>
<organism evidence="6 7">
    <name type="scientific">Esox lucius</name>
    <name type="common">Northern pike</name>
    <dbReference type="NCBI Taxonomy" id="8010"/>
    <lineage>
        <taxon>Eukaryota</taxon>
        <taxon>Metazoa</taxon>
        <taxon>Chordata</taxon>
        <taxon>Craniata</taxon>
        <taxon>Vertebrata</taxon>
        <taxon>Euteleostomi</taxon>
        <taxon>Actinopterygii</taxon>
        <taxon>Neopterygii</taxon>
        <taxon>Teleostei</taxon>
        <taxon>Protacanthopterygii</taxon>
        <taxon>Esociformes</taxon>
        <taxon>Esocidae</taxon>
        <taxon>Esox</taxon>
    </lineage>
</organism>
<keyword evidence="2" id="KW-0964">Secreted</keyword>
<feature type="chain" id="PRO_5044237559" description="C1q domain-containing protein" evidence="4">
    <location>
        <begin position="20"/>
        <end position="276"/>
    </location>
</feature>
<dbReference type="InterPro" id="IPR050822">
    <property type="entry name" value="Cerebellin_Synaptic_Org"/>
</dbReference>
<dbReference type="Pfam" id="PF00386">
    <property type="entry name" value="C1q"/>
    <property type="match status" value="1"/>
</dbReference>
<evidence type="ECO:0000259" key="5">
    <source>
        <dbReference type="PROSITE" id="PS50871"/>
    </source>
</evidence>
<evidence type="ECO:0000256" key="2">
    <source>
        <dbReference type="ARBA" id="ARBA00022525"/>
    </source>
</evidence>
<dbReference type="PROSITE" id="PS50871">
    <property type="entry name" value="C1Q"/>
    <property type="match status" value="1"/>
</dbReference>
<dbReference type="GO" id="GO:0005576">
    <property type="term" value="C:extracellular region"/>
    <property type="evidence" value="ECO:0007669"/>
    <property type="project" value="UniProtKB-SubCell"/>
</dbReference>
<accession>A0AAY5K9G8</accession>
<evidence type="ECO:0000256" key="3">
    <source>
        <dbReference type="ARBA" id="ARBA00022729"/>
    </source>
</evidence>
<evidence type="ECO:0000256" key="4">
    <source>
        <dbReference type="SAM" id="SignalP"/>
    </source>
</evidence>
<evidence type="ECO:0000256" key="1">
    <source>
        <dbReference type="ARBA" id="ARBA00004613"/>
    </source>
</evidence>
<protein>
    <recommendedName>
        <fullName evidence="5">C1q domain-containing protein</fullName>
    </recommendedName>
</protein>
<dbReference type="InterPro" id="IPR001073">
    <property type="entry name" value="C1q_dom"/>
</dbReference>
<evidence type="ECO:0000313" key="7">
    <source>
        <dbReference type="Proteomes" id="UP000265140"/>
    </source>
</evidence>
<dbReference type="AlphaFoldDB" id="A0AAY5K9G8"/>
<dbReference type="PRINTS" id="PR00007">
    <property type="entry name" value="COMPLEMNTC1Q"/>
</dbReference>
<dbReference type="SUPFAM" id="SSF49842">
    <property type="entry name" value="TNF-like"/>
    <property type="match status" value="1"/>
</dbReference>
<dbReference type="PANTHER" id="PTHR22923:SF102">
    <property type="entry name" value="CEREBELLIN 13-RELATED"/>
    <property type="match status" value="1"/>
</dbReference>